<comment type="caution">
    <text evidence="9">The sequence shown here is derived from an EMBL/GenBank/DDBJ whole genome shotgun (WGS) entry which is preliminary data.</text>
</comment>
<feature type="compositionally biased region" description="Polar residues" evidence="7">
    <location>
        <begin position="695"/>
        <end position="721"/>
    </location>
</feature>
<keyword evidence="4 5" id="KW-0539">Nucleus</keyword>
<protein>
    <recommendedName>
        <fullName evidence="8">HMG box domain-containing protein</fullName>
    </recommendedName>
</protein>
<feature type="region of interest" description="Disordered" evidence="7">
    <location>
        <begin position="518"/>
        <end position="575"/>
    </location>
</feature>
<feature type="region of interest" description="Disordered" evidence="7">
    <location>
        <begin position="193"/>
        <end position="268"/>
    </location>
</feature>
<reference evidence="9" key="1">
    <citation type="journal article" date="2023" name="Science">
        <title>Genome structures resolve the early diversification of teleost fishes.</title>
        <authorList>
            <person name="Parey E."/>
            <person name="Louis A."/>
            <person name="Montfort J."/>
            <person name="Bouchez O."/>
            <person name="Roques C."/>
            <person name="Iampietro C."/>
            <person name="Lluch J."/>
            <person name="Castinel A."/>
            <person name="Donnadieu C."/>
            <person name="Desvignes T."/>
            <person name="Floi Bucao C."/>
            <person name="Jouanno E."/>
            <person name="Wen M."/>
            <person name="Mejri S."/>
            <person name="Dirks R."/>
            <person name="Jansen H."/>
            <person name="Henkel C."/>
            <person name="Chen W.J."/>
            <person name="Zahm M."/>
            <person name="Cabau C."/>
            <person name="Klopp C."/>
            <person name="Thompson A.W."/>
            <person name="Robinson-Rechavi M."/>
            <person name="Braasch I."/>
            <person name="Lecointre G."/>
            <person name="Bobe J."/>
            <person name="Postlethwait J.H."/>
            <person name="Berthelot C."/>
            <person name="Roest Crollius H."/>
            <person name="Guiguen Y."/>
        </authorList>
    </citation>
    <scope>NUCLEOTIDE SEQUENCE</scope>
    <source>
        <strain evidence="9">NC1722</strain>
    </source>
</reference>
<feature type="compositionally biased region" description="Basic and acidic residues" evidence="7">
    <location>
        <begin position="526"/>
        <end position="565"/>
    </location>
</feature>
<evidence type="ECO:0000256" key="5">
    <source>
        <dbReference type="PROSITE-ProRule" id="PRU00267"/>
    </source>
</evidence>
<gene>
    <name evidence="9" type="ORF">AAFF_G00399000</name>
</gene>
<evidence type="ECO:0000256" key="3">
    <source>
        <dbReference type="ARBA" id="ARBA00023163"/>
    </source>
</evidence>
<sequence>MGHLSCEEGAVCRRGTGSEERGYAFEAGTRCHLRRKRQRRSTRQRGSFACVRRSSEAYSTWTEFSALAGAEKVDVPVPKRNPGHQAARLSWICTSRAENAAQTCRVADCLPYATAWPGETLLRRAAGLSANREGKQVTNITSALRGRQRKQRRKEVCKERDSLEWMCEPAPSALRLQANGDVTMVGVGVKLEEEEGPADGGGAMGPEPQRVSPCDWTTQPPSERMEVRMGTPPSSRTPTDSSPGRERTHRPSPLGQDGGRRSYDRADLHPNVSEVMPTIEKLLSTDWREKFLGKGVLSGTQLKGTPESLAEKELQLLVMINQLSSLREQLLGAHSEQRNMAALLLEKQQQQMELARQQQEQIAKQQQQLIQQQHKINLLQQQIQQVNMPYVMIPAFHHNAQPLSVPSDPQMGLPLQPIPCKPVEYPMQLLSNPHSNPGKSGTVHRQETSQPLNLTSKPKGLDLGKTPSPQALELAALHLQAGYGPRDLQHSPPQSTLSLGFLGEGDVVTQAIHDAQQLLRGPGPVGRERDIVARKEASRVERLTHRERGDDGHGHRANEDHHSSDSEAGTISAPGVGGFAEARTPSSGHIKRPMNAFMVWAKDERRRILQAFPDMHNSSISKILGSRWKSMSNQEKQPYYEEQARLSRQHLERYPDYKYKPRPKRTCIVEGRRLRVGEYKAMMKNRRQEQRGTYPASQSEQQLQYPSSDAQYHSPPVSMTTLPLHPALLERYLPRSLEPQQPRAMEGQGAPPERHPYSEGEESDVGERSEGELVVLTD</sequence>
<dbReference type="GO" id="GO:0000981">
    <property type="term" value="F:DNA-binding transcription factor activity, RNA polymerase II-specific"/>
    <property type="evidence" value="ECO:0007669"/>
    <property type="project" value="TreeGrafter"/>
</dbReference>
<dbReference type="CDD" id="cd22030">
    <property type="entry name" value="HMG-box_SoxD"/>
    <property type="match status" value="1"/>
</dbReference>
<evidence type="ECO:0000256" key="1">
    <source>
        <dbReference type="ARBA" id="ARBA00023015"/>
    </source>
</evidence>
<dbReference type="InterPro" id="IPR036910">
    <property type="entry name" value="HMG_box_dom_sf"/>
</dbReference>
<evidence type="ECO:0000256" key="2">
    <source>
        <dbReference type="ARBA" id="ARBA00023125"/>
    </source>
</evidence>
<keyword evidence="2 5" id="KW-0238">DNA-binding</keyword>
<dbReference type="InterPro" id="IPR051356">
    <property type="entry name" value="SOX/SOX-like_TF"/>
</dbReference>
<name>A0AAD7SF27_9TELE</name>
<keyword evidence="3" id="KW-0804">Transcription</keyword>
<dbReference type="InterPro" id="IPR009071">
    <property type="entry name" value="HMG_box_dom"/>
</dbReference>
<dbReference type="SMART" id="SM00398">
    <property type="entry name" value="HMG"/>
    <property type="match status" value="1"/>
</dbReference>
<dbReference type="Proteomes" id="UP001221898">
    <property type="component" value="Unassembled WGS sequence"/>
</dbReference>
<evidence type="ECO:0000313" key="10">
    <source>
        <dbReference type="Proteomes" id="UP001221898"/>
    </source>
</evidence>
<feature type="coiled-coil region" evidence="6">
    <location>
        <begin position="309"/>
        <end position="382"/>
    </location>
</feature>
<feature type="compositionally biased region" description="Polar residues" evidence="7">
    <location>
        <begin position="430"/>
        <end position="439"/>
    </location>
</feature>
<accession>A0AAD7SF27</accession>
<feature type="region of interest" description="Disordered" evidence="7">
    <location>
        <begin position="686"/>
        <end position="778"/>
    </location>
</feature>
<dbReference type="GO" id="GO:0005634">
    <property type="term" value="C:nucleus"/>
    <property type="evidence" value="ECO:0007669"/>
    <property type="project" value="UniProtKB-UniRule"/>
</dbReference>
<dbReference type="Gene3D" id="1.10.30.10">
    <property type="entry name" value="High mobility group box domain"/>
    <property type="match status" value="1"/>
</dbReference>
<keyword evidence="10" id="KW-1185">Reference proteome</keyword>
<dbReference type="EMBL" id="JAINUG010000078">
    <property type="protein sequence ID" value="KAJ8400206.1"/>
    <property type="molecule type" value="Genomic_DNA"/>
</dbReference>
<feature type="compositionally biased region" description="Basic and acidic residues" evidence="7">
    <location>
        <begin position="258"/>
        <end position="268"/>
    </location>
</feature>
<proteinExistence type="predicted"/>
<dbReference type="GO" id="GO:0045165">
    <property type="term" value="P:cell fate commitment"/>
    <property type="evidence" value="ECO:0007669"/>
    <property type="project" value="TreeGrafter"/>
</dbReference>
<evidence type="ECO:0000313" key="9">
    <source>
        <dbReference type="EMBL" id="KAJ8400206.1"/>
    </source>
</evidence>
<dbReference type="SUPFAM" id="SSF47095">
    <property type="entry name" value="HMG-box"/>
    <property type="match status" value="1"/>
</dbReference>
<organism evidence="9 10">
    <name type="scientific">Aldrovandia affinis</name>
    <dbReference type="NCBI Taxonomy" id="143900"/>
    <lineage>
        <taxon>Eukaryota</taxon>
        <taxon>Metazoa</taxon>
        <taxon>Chordata</taxon>
        <taxon>Craniata</taxon>
        <taxon>Vertebrata</taxon>
        <taxon>Euteleostomi</taxon>
        <taxon>Actinopterygii</taxon>
        <taxon>Neopterygii</taxon>
        <taxon>Teleostei</taxon>
        <taxon>Notacanthiformes</taxon>
        <taxon>Halosauridae</taxon>
        <taxon>Aldrovandia</taxon>
    </lineage>
</organism>
<dbReference type="AlphaFoldDB" id="A0AAD7SF27"/>
<evidence type="ECO:0000256" key="7">
    <source>
        <dbReference type="SAM" id="MobiDB-lite"/>
    </source>
</evidence>
<keyword evidence="1" id="KW-0805">Transcription regulation</keyword>
<evidence type="ECO:0000256" key="6">
    <source>
        <dbReference type="SAM" id="Coils"/>
    </source>
</evidence>
<evidence type="ECO:0000256" key="4">
    <source>
        <dbReference type="ARBA" id="ARBA00023242"/>
    </source>
</evidence>
<dbReference type="FunFam" id="1.10.30.10:FF:000003">
    <property type="entry name" value="Putative transcription factor SOX-6"/>
    <property type="match status" value="1"/>
</dbReference>
<keyword evidence="6" id="KW-0175">Coiled coil</keyword>
<dbReference type="Pfam" id="PF00505">
    <property type="entry name" value="HMG_box"/>
    <property type="match status" value="1"/>
</dbReference>
<dbReference type="GO" id="GO:0000978">
    <property type="term" value="F:RNA polymerase II cis-regulatory region sequence-specific DNA binding"/>
    <property type="evidence" value="ECO:0007669"/>
    <property type="project" value="TreeGrafter"/>
</dbReference>
<dbReference type="PANTHER" id="PTHR45789">
    <property type="entry name" value="FI18025P1"/>
    <property type="match status" value="1"/>
</dbReference>
<evidence type="ECO:0000259" key="8">
    <source>
        <dbReference type="PROSITE" id="PS50118"/>
    </source>
</evidence>
<dbReference type="PANTHER" id="PTHR45789:SF4">
    <property type="entry name" value="TRANSCRIPTION FACTOR SOX-13"/>
    <property type="match status" value="1"/>
</dbReference>
<feature type="DNA-binding region" description="HMG box" evidence="5">
    <location>
        <begin position="590"/>
        <end position="658"/>
    </location>
</feature>
<feature type="domain" description="HMG box" evidence="8">
    <location>
        <begin position="590"/>
        <end position="658"/>
    </location>
</feature>
<feature type="compositionally biased region" description="Low complexity" evidence="7">
    <location>
        <begin position="231"/>
        <end position="242"/>
    </location>
</feature>
<feature type="region of interest" description="Disordered" evidence="7">
    <location>
        <begin position="430"/>
        <end position="466"/>
    </location>
</feature>
<dbReference type="PROSITE" id="PS50118">
    <property type="entry name" value="HMG_BOX_2"/>
    <property type="match status" value="1"/>
</dbReference>